<accession>A0AAW7XBH8</accession>
<name>A0AAW7XBH8_9GAMM</name>
<dbReference type="Proteomes" id="UP001169760">
    <property type="component" value="Unassembled WGS sequence"/>
</dbReference>
<keyword evidence="1" id="KW-0812">Transmembrane</keyword>
<evidence type="ECO:0000313" key="3">
    <source>
        <dbReference type="Proteomes" id="UP001169760"/>
    </source>
</evidence>
<comment type="caution">
    <text evidence="2">The sequence shown here is derived from an EMBL/GenBank/DDBJ whole genome shotgun (WGS) entry which is preliminary data.</text>
</comment>
<proteinExistence type="predicted"/>
<reference evidence="2" key="1">
    <citation type="submission" date="2023-07" db="EMBL/GenBank/DDBJ databases">
        <title>Genome content predicts the carbon catabolic preferences of heterotrophic bacteria.</title>
        <authorList>
            <person name="Gralka M."/>
        </authorList>
    </citation>
    <scope>NUCLEOTIDE SEQUENCE</scope>
    <source>
        <strain evidence="2">I3M17_2</strain>
    </source>
</reference>
<evidence type="ECO:0008006" key="4">
    <source>
        <dbReference type="Google" id="ProtNLM"/>
    </source>
</evidence>
<feature type="transmembrane region" description="Helical" evidence="1">
    <location>
        <begin position="18"/>
        <end position="38"/>
    </location>
</feature>
<protein>
    <recommendedName>
        <fullName evidence="4">ABC transporter permease</fullName>
    </recommendedName>
</protein>
<keyword evidence="1" id="KW-0472">Membrane</keyword>
<gene>
    <name evidence="2" type="ORF">Q4521_15395</name>
</gene>
<evidence type="ECO:0000313" key="2">
    <source>
        <dbReference type="EMBL" id="MDO6423868.1"/>
    </source>
</evidence>
<dbReference type="EMBL" id="JAUOPB010000011">
    <property type="protein sequence ID" value="MDO6423868.1"/>
    <property type="molecule type" value="Genomic_DNA"/>
</dbReference>
<keyword evidence="1" id="KW-1133">Transmembrane helix</keyword>
<organism evidence="2 3">
    <name type="scientific">Saccharophagus degradans</name>
    <dbReference type="NCBI Taxonomy" id="86304"/>
    <lineage>
        <taxon>Bacteria</taxon>
        <taxon>Pseudomonadati</taxon>
        <taxon>Pseudomonadota</taxon>
        <taxon>Gammaproteobacteria</taxon>
        <taxon>Cellvibrionales</taxon>
        <taxon>Cellvibrionaceae</taxon>
        <taxon>Saccharophagus</taxon>
    </lineage>
</organism>
<sequence>MWHLILRDLKDLIGDLKYLFITLGVPLIATPLLIFLIVGMSSAKSQQEAERHYRFAINSTQVLPQFYTALKMEKQFNEQVIDKENIAMVSRMAESGSKRILAAIPDITNKTPLLSRWV</sequence>
<dbReference type="RefSeq" id="WP_303493403.1">
    <property type="nucleotide sequence ID" value="NZ_JAUOPB010000011.1"/>
</dbReference>
<dbReference type="AlphaFoldDB" id="A0AAW7XBH8"/>
<evidence type="ECO:0000256" key="1">
    <source>
        <dbReference type="SAM" id="Phobius"/>
    </source>
</evidence>